<keyword evidence="10" id="KW-1185">Reference proteome</keyword>
<dbReference type="RefSeq" id="WP_338201890.1">
    <property type="nucleotide sequence ID" value="NZ_JAEKNR010000121.1"/>
</dbReference>
<dbReference type="PANTHER" id="PTHR36507:SF1">
    <property type="entry name" value="BLL1555 PROTEIN"/>
    <property type="match status" value="1"/>
</dbReference>
<feature type="binding site" evidence="7">
    <location>
        <position position="71"/>
    </location>
    <ligand>
        <name>Cu cation</name>
        <dbReference type="ChEBI" id="CHEBI:23378"/>
    </ligand>
</feature>
<evidence type="ECO:0000256" key="1">
    <source>
        <dbReference type="ARBA" id="ARBA00004418"/>
    </source>
</evidence>
<keyword evidence="5" id="KW-0249">Electron transport</keyword>
<evidence type="ECO:0000256" key="3">
    <source>
        <dbReference type="ARBA" id="ARBA00022723"/>
    </source>
</evidence>
<dbReference type="EMBL" id="JAEKNR010000121">
    <property type="protein sequence ID" value="MBJ7598685.1"/>
    <property type="molecule type" value="Genomic_DNA"/>
</dbReference>
<dbReference type="InterPro" id="IPR000923">
    <property type="entry name" value="BlueCu_1"/>
</dbReference>
<dbReference type="Gene3D" id="2.60.40.420">
    <property type="entry name" value="Cupredoxins - blue copper proteins"/>
    <property type="match status" value="1"/>
</dbReference>
<proteinExistence type="predicted"/>
<keyword evidence="3 7" id="KW-0479">Metal-binding</keyword>
<comment type="subcellular location">
    <subcellularLocation>
        <location evidence="1">Periplasm</location>
    </subcellularLocation>
</comment>
<evidence type="ECO:0000313" key="10">
    <source>
        <dbReference type="Proteomes" id="UP000612893"/>
    </source>
</evidence>
<keyword evidence="2" id="KW-0813">Transport</keyword>
<evidence type="ECO:0000256" key="6">
    <source>
        <dbReference type="ARBA" id="ARBA00023008"/>
    </source>
</evidence>
<evidence type="ECO:0000256" key="7">
    <source>
        <dbReference type="PIRSR" id="PIRSR602386-1"/>
    </source>
</evidence>
<gene>
    <name evidence="9" type="ORF">JF922_11455</name>
</gene>
<reference evidence="9" key="1">
    <citation type="submission" date="2020-10" db="EMBL/GenBank/DDBJ databases">
        <title>Ca. Dormibacterota MAGs.</title>
        <authorList>
            <person name="Montgomery K."/>
        </authorList>
    </citation>
    <scope>NUCLEOTIDE SEQUENCE [LARGE SCALE GENOMIC DNA]</scope>
    <source>
        <strain evidence="9">SC8812_S17_10</strain>
    </source>
</reference>
<sequence length="84" mass="9225">MEETNASNAGGTFRPAEVHVTRGTTVRWINHSGNIHNVTFDDHAMGASAIMYRNDSLEKAFARPGSYHYVCTFHPGMEGTVIVS</sequence>
<keyword evidence="6 7" id="KW-0186">Copper</keyword>
<comment type="cofactor">
    <cofactor evidence="7">
        <name>Cu cation</name>
        <dbReference type="ChEBI" id="CHEBI:23378"/>
    </cofactor>
    <text evidence="7">Binds 1 copper ion per subunit.</text>
</comment>
<protein>
    <submittedName>
        <fullName evidence="9">Cupredoxin domain-containing protein</fullName>
    </submittedName>
</protein>
<dbReference type="PRINTS" id="PR00155">
    <property type="entry name" value="AMICYANIN"/>
</dbReference>
<keyword evidence="4" id="KW-0574">Periplasm</keyword>
<evidence type="ECO:0000259" key="8">
    <source>
        <dbReference type="Pfam" id="PF00127"/>
    </source>
</evidence>
<dbReference type="InterPro" id="IPR052721">
    <property type="entry name" value="ET_Amicyanin"/>
</dbReference>
<dbReference type="GO" id="GO:0009055">
    <property type="term" value="F:electron transfer activity"/>
    <property type="evidence" value="ECO:0007669"/>
    <property type="project" value="InterPro"/>
</dbReference>
<comment type="caution">
    <text evidence="9">The sequence shown here is derived from an EMBL/GenBank/DDBJ whole genome shotgun (WGS) entry which is preliminary data.</text>
</comment>
<name>A0A934N332_9BACT</name>
<dbReference type="PANTHER" id="PTHR36507">
    <property type="entry name" value="BLL1555 PROTEIN"/>
    <property type="match status" value="1"/>
</dbReference>
<organism evidence="9 10">
    <name type="scientific">Candidatus Nephthysia bennettiae</name>
    <dbReference type="NCBI Taxonomy" id="3127016"/>
    <lineage>
        <taxon>Bacteria</taxon>
        <taxon>Bacillati</taxon>
        <taxon>Candidatus Dormiibacterota</taxon>
        <taxon>Candidatus Dormibacteria</taxon>
        <taxon>Candidatus Dormibacterales</taxon>
        <taxon>Candidatus Dormibacteraceae</taxon>
        <taxon>Candidatus Nephthysia</taxon>
    </lineage>
</organism>
<dbReference type="GO" id="GO:0042597">
    <property type="term" value="C:periplasmic space"/>
    <property type="evidence" value="ECO:0007669"/>
    <property type="project" value="UniProtKB-SubCell"/>
</dbReference>
<feature type="binding site" evidence="7">
    <location>
        <position position="36"/>
    </location>
    <ligand>
        <name>Cu cation</name>
        <dbReference type="ChEBI" id="CHEBI:23378"/>
    </ligand>
</feature>
<dbReference type="GO" id="GO:0005507">
    <property type="term" value="F:copper ion binding"/>
    <property type="evidence" value="ECO:0007669"/>
    <property type="project" value="InterPro"/>
</dbReference>
<dbReference type="SUPFAM" id="SSF49503">
    <property type="entry name" value="Cupredoxins"/>
    <property type="match status" value="1"/>
</dbReference>
<evidence type="ECO:0000256" key="5">
    <source>
        <dbReference type="ARBA" id="ARBA00022982"/>
    </source>
</evidence>
<dbReference type="InterPro" id="IPR008972">
    <property type="entry name" value="Cupredoxin"/>
</dbReference>
<evidence type="ECO:0000256" key="4">
    <source>
        <dbReference type="ARBA" id="ARBA00022764"/>
    </source>
</evidence>
<dbReference type="Proteomes" id="UP000612893">
    <property type="component" value="Unassembled WGS sequence"/>
</dbReference>
<accession>A0A934N332</accession>
<feature type="domain" description="Blue (type 1) copper" evidence="8">
    <location>
        <begin position="8"/>
        <end position="83"/>
    </location>
</feature>
<evidence type="ECO:0000256" key="2">
    <source>
        <dbReference type="ARBA" id="ARBA00022448"/>
    </source>
</evidence>
<dbReference type="AlphaFoldDB" id="A0A934N332"/>
<dbReference type="InterPro" id="IPR002386">
    <property type="entry name" value="Amicyanin/Pseudoazurin"/>
</dbReference>
<dbReference type="Pfam" id="PF00127">
    <property type="entry name" value="Copper-bind"/>
    <property type="match status" value="1"/>
</dbReference>
<feature type="binding site" evidence="7">
    <location>
        <position position="74"/>
    </location>
    <ligand>
        <name>Cu cation</name>
        <dbReference type="ChEBI" id="CHEBI:23378"/>
    </ligand>
</feature>
<evidence type="ECO:0000313" key="9">
    <source>
        <dbReference type="EMBL" id="MBJ7598685.1"/>
    </source>
</evidence>